<dbReference type="InterPro" id="IPR002831">
    <property type="entry name" value="Tscrpt_reg_TrmB_N"/>
</dbReference>
<gene>
    <name evidence="2" type="ORF">A2493_02565</name>
</gene>
<feature type="domain" description="Transcription regulator TrmB N-terminal" evidence="1">
    <location>
        <begin position="8"/>
        <end position="75"/>
    </location>
</feature>
<dbReference type="InterPro" id="IPR036390">
    <property type="entry name" value="WH_DNA-bd_sf"/>
</dbReference>
<reference evidence="2 3" key="1">
    <citation type="journal article" date="2016" name="Nat. Commun.">
        <title>Thousands of microbial genomes shed light on interconnected biogeochemical processes in an aquifer system.</title>
        <authorList>
            <person name="Anantharaman K."/>
            <person name="Brown C.T."/>
            <person name="Hug L.A."/>
            <person name="Sharon I."/>
            <person name="Castelle C.J."/>
            <person name="Probst A.J."/>
            <person name="Thomas B.C."/>
            <person name="Singh A."/>
            <person name="Wilkins M.J."/>
            <person name="Karaoz U."/>
            <person name="Brodie E.L."/>
            <person name="Williams K.H."/>
            <person name="Hubbard S.S."/>
            <person name="Banfield J.F."/>
        </authorList>
    </citation>
    <scope>NUCLEOTIDE SEQUENCE [LARGE SCALE GENOMIC DNA]</scope>
</reference>
<dbReference type="PANTHER" id="PTHR34293">
    <property type="entry name" value="HTH-TYPE TRANSCRIPTIONAL REGULATOR TRMBL2"/>
    <property type="match status" value="1"/>
</dbReference>
<evidence type="ECO:0000313" key="3">
    <source>
        <dbReference type="Proteomes" id="UP000178349"/>
    </source>
</evidence>
<name>A0A1F6NPQ7_9BACT</name>
<dbReference type="CDD" id="cd00090">
    <property type="entry name" value="HTH_ARSR"/>
    <property type="match status" value="1"/>
</dbReference>
<sequence>MFHWNQLLTNLGLSENESLLYLTSLENGQKTVQELSALTKLSRVTIYALIDSLKNQGLITSVEKGKKTLFAAEPPQRLLNFGEQRLQDLKATVSEMKAGLDELDLKARGEKPVVKLFEGDESLKALAEDIVHSKPKEIYEFEDLEAFRKVPIGDAVLDDLYGKLIKMKINRKLVYGTSTRPPKKFSNYEQVYSFKLDEELKGSILAYNNKLALSVYKDKQMVVLIESPELVKTFKKLLDLLIDKKTNIKEIKEVSKE</sequence>
<dbReference type="PANTHER" id="PTHR34293:SF1">
    <property type="entry name" value="HTH-TYPE TRANSCRIPTIONAL REGULATOR TRMBL2"/>
    <property type="match status" value="1"/>
</dbReference>
<dbReference type="Gene3D" id="1.10.10.10">
    <property type="entry name" value="Winged helix-like DNA-binding domain superfamily/Winged helix DNA-binding domain"/>
    <property type="match status" value="1"/>
</dbReference>
<dbReference type="InterPro" id="IPR051797">
    <property type="entry name" value="TrmB-like"/>
</dbReference>
<dbReference type="EMBL" id="MFQW01000034">
    <property type="protein sequence ID" value="OGH85932.1"/>
    <property type="molecule type" value="Genomic_DNA"/>
</dbReference>
<dbReference type="SUPFAM" id="SSF46785">
    <property type="entry name" value="Winged helix' DNA-binding domain"/>
    <property type="match status" value="1"/>
</dbReference>
<organism evidence="2 3">
    <name type="scientific">Candidatus Magasanikbacteria bacterium RIFOXYC12_FULL_33_11</name>
    <dbReference type="NCBI Taxonomy" id="1798701"/>
    <lineage>
        <taxon>Bacteria</taxon>
        <taxon>Candidatus Magasanikiibacteriota</taxon>
    </lineage>
</organism>
<evidence type="ECO:0000259" key="1">
    <source>
        <dbReference type="Pfam" id="PF01978"/>
    </source>
</evidence>
<dbReference type="InterPro" id="IPR036388">
    <property type="entry name" value="WH-like_DNA-bd_sf"/>
</dbReference>
<dbReference type="InterPro" id="IPR011991">
    <property type="entry name" value="ArsR-like_HTH"/>
</dbReference>
<dbReference type="AlphaFoldDB" id="A0A1F6NPQ7"/>
<dbReference type="Proteomes" id="UP000178349">
    <property type="component" value="Unassembled WGS sequence"/>
</dbReference>
<comment type="caution">
    <text evidence="2">The sequence shown here is derived from an EMBL/GenBank/DDBJ whole genome shotgun (WGS) entry which is preliminary data.</text>
</comment>
<proteinExistence type="predicted"/>
<evidence type="ECO:0000313" key="2">
    <source>
        <dbReference type="EMBL" id="OGH85932.1"/>
    </source>
</evidence>
<accession>A0A1F6NPQ7</accession>
<protein>
    <recommendedName>
        <fullName evidence="1">Transcription regulator TrmB N-terminal domain-containing protein</fullName>
    </recommendedName>
</protein>
<dbReference type="Pfam" id="PF01978">
    <property type="entry name" value="TrmB"/>
    <property type="match status" value="1"/>
</dbReference>